<dbReference type="GO" id="GO:0016036">
    <property type="term" value="P:cellular response to phosphate starvation"/>
    <property type="evidence" value="ECO:0007669"/>
    <property type="project" value="InterPro"/>
</dbReference>
<proteinExistence type="inferred from homology"/>
<dbReference type="Pfam" id="PF06146">
    <property type="entry name" value="PsiE"/>
    <property type="match status" value="1"/>
</dbReference>
<comment type="similarity">
    <text evidence="2">Belongs to the PsiE family.</text>
</comment>
<dbReference type="PIRSF" id="PIRSF029598">
    <property type="entry name" value="PsiE"/>
    <property type="match status" value="1"/>
</dbReference>
<evidence type="ECO:0000256" key="8">
    <source>
        <dbReference type="SAM" id="Phobius"/>
    </source>
</evidence>
<reference evidence="9 10" key="1">
    <citation type="submission" date="2016-07" db="EMBL/GenBank/DDBJ databases">
        <title>Draft Genome Sequence of Oceanisphaera psychrotolerans, isolated from coastal sediment samples.</title>
        <authorList>
            <person name="Zhuo S."/>
            <person name="Ruan Z."/>
        </authorList>
    </citation>
    <scope>NUCLEOTIDE SEQUENCE [LARGE SCALE GENOMIC DNA]</scope>
    <source>
        <strain evidence="9 10">LAM-WHM-ZC</strain>
    </source>
</reference>
<protein>
    <recommendedName>
        <fullName evidence="3">Protein PsiE</fullName>
    </recommendedName>
</protein>
<dbReference type="Proteomes" id="UP000243073">
    <property type="component" value="Unassembled WGS sequence"/>
</dbReference>
<evidence type="ECO:0000256" key="3">
    <source>
        <dbReference type="ARBA" id="ARBA00021903"/>
    </source>
</evidence>
<dbReference type="InterPro" id="IPR009315">
    <property type="entry name" value="P_starv_induced_PsiE"/>
</dbReference>
<sequence>MYNMRILSSQLLHGLQYIGLLLVALATLVAVGMEVHTMWMARAVTLADLLLMFIYLEVLAMVAIYLQSGKLPIRIPLYISIVALARYLILDMKGMDSWRLITVAGAALVLAITILVIRFGHIHYPYDKGESGH</sequence>
<evidence type="ECO:0000256" key="6">
    <source>
        <dbReference type="ARBA" id="ARBA00022989"/>
    </source>
</evidence>
<name>A0A1J4QJ31_9GAMM</name>
<evidence type="ECO:0000313" key="10">
    <source>
        <dbReference type="Proteomes" id="UP000243073"/>
    </source>
</evidence>
<organism evidence="9 10">
    <name type="scientific">Oceanisphaera psychrotolerans</name>
    <dbReference type="NCBI Taxonomy" id="1414654"/>
    <lineage>
        <taxon>Bacteria</taxon>
        <taxon>Pseudomonadati</taxon>
        <taxon>Pseudomonadota</taxon>
        <taxon>Gammaproteobacteria</taxon>
        <taxon>Aeromonadales</taxon>
        <taxon>Aeromonadaceae</taxon>
        <taxon>Oceanisphaera</taxon>
    </lineage>
</organism>
<evidence type="ECO:0000256" key="1">
    <source>
        <dbReference type="ARBA" id="ARBA00004429"/>
    </source>
</evidence>
<evidence type="ECO:0000256" key="4">
    <source>
        <dbReference type="ARBA" id="ARBA00022475"/>
    </source>
</evidence>
<comment type="caution">
    <text evidence="9">The sequence shown here is derived from an EMBL/GenBank/DDBJ whole genome shotgun (WGS) entry which is preliminary data.</text>
</comment>
<keyword evidence="7 8" id="KW-0472">Membrane</keyword>
<keyword evidence="10" id="KW-1185">Reference proteome</keyword>
<dbReference type="PANTHER" id="PTHR37819">
    <property type="entry name" value="PROTEIN PSIE"/>
    <property type="match status" value="1"/>
</dbReference>
<feature type="transmembrane region" description="Helical" evidence="8">
    <location>
        <begin position="43"/>
        <end position="65"/>
    </location>
</feature>
<feature type="transmembrane region" description="Helical" evidence="8">
    <location>
        <begin position="101"/>
        <end position="124"/>
    </location>
</feature>
<dbReference type="GO" id="GO:0005886">
    <property type="term" value="C:plasma membrane"/>
    <property type="evidence" value="ECO:0007669"/>
    <property type="project" value="UniProtKB-SubCell"/>
</dbReference>
<dbReference type="PANTHER" id="PTHR37819:SF1">
    <property type="entry name" value="PROTEIN PSIE"/>
    <property type="match status" value="1"/>
</dbReference>
<comment type="subcellular location">
    <subcellularLocation>
        <location evidence="1">Cell inner membrane</location>
        <topology evidence="1">Multi-pass membrane protein</topology>
    </subcellularLocation>
</comment>
<evidence type="ECO:0000256" key="5">
    <source>
        <dbReference type="ARBA" id="ARBA00022692"/>
    </source>
</evidence>
<gene>
    <name evidence="9" type="ORF">BFR47_08790</name>
</gene>
<dbReference type="InterPro" id="IPR020948">
    <property type="entry name" value="P_starv_induced_PsiE-like"/>
</dbReference>
<dbReference type="RefSeq" id="WP_071471358.1">
    <property type="nucleotide sequence ID" value="NZ_MDKE01000003.1"/>
</dbReference>
<evidence type="ECO:0000313" key="9">
    <source>
        <dbReference type="EMBL" id="OIN13993.1"/>
    </source>
</evidence>
<evidence type="ECO:0000256" key="2">
    <source>
        <dbReference type="ARBA" id="ARBA00005632"/>
    </source>
</evidence>
<feature type="transmembrane region" description="Helical" evidence="8">
    <location>
        <begin position="12"/>
        <end position="31"/>
    </location>
</feature>
<dbReference type="OrthoDB" id="9792470at2"/>
<dbReference type="EMBL" id="MDKE01000003">
    <property type="protein sequence ID" value="OIN13993.1"/>
    <property type="molecule type" value="Genomic_DNA"/>
</dbReference>
<keyword evidence="6 8" id="KW-1133">Transmembrane helix</keyword>
<accession>A0A1J4QJ31</accession>
<keyword evidence="5 8" id="KW-0812">Transmembrane</keyword>
<keyword evidence="4" id="KW-1003">Cell membrane</keyword>
<dbReference type="AlphaFoldDB" id="A0A1J4QJ31"/>
<feature type="transmembrane region" description="Helical" evidence="8">
    <location>
        <begin position="71"/>
        <end position="89"/>
    </location>
</feature>
<evidence type="ECO:0000256" key="7">
    <source>
        <dbReference type="ARBA" id="ARBA00023136"/>
    </source>
</evidence>